<dbReference type="EMBL" id="BAABRR010000005">
    <property type="protein sequence ID" value="GAA5518725.1"/>
    <property type="molecule type" value="Genomic_DNA"/>
</dbReference>
<protein>
    <recommendedName>
        <fullName evidence="4">DUF4260 family protein</fullName>
    </recommendedName>
</protein>
<feature type="transmembrane region" description="Helical" evidence="1">
    <location>
        <begin position="12"/>
        <end position="38"/>
    </location>
</feature>
<dbReference type="Proteomes" id="UP001426770">
    <property type="component" value="Unassembled WGS sequence"/>
</dbReference>
<evidence type="ECO:0000256" key="1">
    <source>
        <dbReference type="SAM" id="Phobius"/>
    </source>
</evidence>
<evidence type="ECO:0000313" key="3">
    <source>
        <dbReference type="Proteomes" id="UP001426770"/>
    </source>
</evidence>
<evidence type="ECO:0000313" key="2">
    <source>
        <dbReference type="EMBL" id="GAA5518725.1"/>
    </source>
</evidence>
<sequence>MNPVRWQRLEGAACAVLALIGAAALGAWWWPLALFLAFDLSALGYLRDPREGAFVYNLVHSYWGPAALAGWAIAIGAWGAPGSQTPVLVVAAAWLFHVGVDRALGYGLKHDDDFQHTHLGWIGRASARDK</sequence>
<dbReference type="RefSeq" id="WP_286216310.1">
    <property type="nucleotide sequence ID" value="NZ_AP027736.1"/>
</dbReference>
<feature type="transmembrane region" description="Helical" evidence="1">
    <location>
        <begin position="58"/>
        <end position="78"/>
    </location>
</feature>
<organism evidence="2 3">
    <name type="scientific">Demequina sediminis</name>
    <dbReference type="NCBI Taxonomy" id="1930058"/>
    <lineage>
        <taxon>Bacteria</taxon>
        <taxon>Bacillati</taxon>
        <taxon>Actinomycetota</taxon>
        <taxon>Actinomycetes</taxon>
        <taxon>Micrococcales</taxon>
        <taxon>Demequinaceae</taxon>
        <taxon>Demequina</taxon>
    </lineage>
</organism>
<name>A0ABP9WFX4_9MICO</name>
<keyword evidence="1" id="KW-1133">Transmembrane helix</keyword>
<keyword evidence="1" id="KW-0472">Membrane</keyword>
<accession>A0ABP9WFX4</accession>
<evidence type="ECO:0008006" key="4">
    <source>
        <dbReference type="Google" id="ProtNLM"/>
    </source>
</evidence>
<keyword evidence="3" id="KW-1185">Reference proteome</keyword>
<proteinExistence type="predicted"/>
<gene>
    <name evidence="2" type="ORF">Lsed01_01158</name>
</gene>
<comment type="caution">
    <text evidence="2">The sequence shown here is derived from an EMBL/GenBank/DDBJ whole genome shotgun (WGS) entry which is preliminary data.</text>
</comment>
<keyword evidence="1" id="KW-0812">Transmembrane</keyword>
<dbReference type="Pfam" id="PF14079">
    <property type="entry name" value="DUF4260"/>
    <property type="match status" value="1"/>
</dbReference>
<dbReference type="InterPro" id="IPR025356">
    <property type="entry name" value="DUF4260"/>
</dbReference>
<reference evidence="2 3" key="1">
    <citation type="submission" date="2024-02" db="EMBL/GenBank/DDBJ databases">
        <title>Lysinimicrobium sediminis NBRC 112286.</title>
        <authorList>
            <person name="Ichikawa N."/>
            <person name="Katano-Makiyama Y."/>
            <person name="Hidaka K."/>
        </authorList>
    </citation>
    <scope>NUCLEOTIDE SEQUENCE [LARGE SCALE GENOMIC DNA]</scope>
    <source>
        <strain evidence="2 3">NBRC 112286</strain>
    </source>
</reference>